<sequence length="170" mass="18541">MPNHPGGSVNHMYLTYIHWPIKGISAIERTRQIQAKLQNLVNPALYITMTAVPTVFGSLPTIIASQLLHIMTAGTSALVSVFPVSEEPCYALGSPIDRLEVAFGTPGQSNGTSILITGVNGKQKIVFNMDTRIFPSGKLFSNFGTFVEAELHSMIPLNQESLNTIDKKDR</sequence>
<accession>A0A8J2KPF5</accession>
<name>A0A8J2KPF5_9HEXA</name>
<dbReference type="AlphaFoldDB" id="A0A8J2KPF5"/>
<organism evidence="2 3">
    <name type="scientific">Allacma fusca</name>
    <dbReference type="NCBI Taxonomy" id="39272"/>
    <lineage>
        <taxon>Eukaryota</taxon>
        <taxon>Metazoa</taxon>
        <taxon>Ecdysozoa</taxon>
        <taxon>Arthropoda</taxon>
        <taxon>Hexapoda</taxon>
        <taxon>Collembola</taxon>
        <taxon>Symphypleona</taxon>
        <taxon>Sminthuridae</taxon>
        <taxon>Allacma</taxon>
    </lineage>
</organism>
<feature type="domain" description="O-acyltransferase WSD1 C-terminal" evidence="1">
    <location>
        <begin position="25"/>
        <end position="137"/>
    </location>
</feature>
<dbReference type="EMBL" id="CAJVCH010516370">
    <property type="protein sequence ID" value="CAG7821596.1"/>
    <property type="molecule type" value="Genomic_DNA"/>
</dbReference>
<reference evidence="2" key="1">
    <citation type="submission" date="2021-06" db="EMBL/GenBank/DDBJ databases">
        <authorList>
            <person name="Hodson N. C."/>
            <person name="Mongue J. A."/>
            <person name="Jaron S. K."/>
        </authorList>
    </citation>
    <scope>NUCLEOTIDE SEQUENCE</scope>
</reference>
<evidence type="ECO:0000313" key="2">
    <source>
        <dbReference type="EMBL" id="CAG7821596.1"/>
    </source>
</evidence>
<comment type="caution">
    <text evidence="2">The sequence shown here is derived from an EMBL/GenBank/DDBJ whole genome shotgun (WGS) entry which is preliminary data.</text>
</comment>
<gene>
    <name evidence="2" type="ORF">AFUS01_LOCUS31927</name>
</gene>
<dbReference type="InterPro" id="IPR009721">
    <property type="entry name" value="O-acyltransferase_WSD1_C"/>
</dbReference>
<protein>
    <recommendedName>
        <fullName evidence="1">O-acyltransferase WSD1 C-terminal domain-containing protein</fullName>
    </recommendedName>
</protein>
<proteinExistence type="predicted"/>
<dbReference type="Pfam" id="PF06974">
    <property type="entry name" value="WS_DGAT_C"/>
    <property type="match status" value="1"/>
</dbReference>
<evidence type="ECO:0000313" key="3">
    <source>
        <dbReference type="Proteomes" id="UP000708208"/>
    </source>
</evidence>
<dbReference type="Proteomes" id="UP000708208">
    <property type="component" value="Unassembled WGS sequence"/>
</dbReference>
<evidence type="ECO:0000259" key="1">
    <source>
        <dbReference type="Pfam" id="PF06974"/>
    </source>
</evidence>
<keyword evidence="3" id="KW-1185">Reference proteome</keyword>